<sequence>MAPKSLISDEHKESVLVSHSPPLVDSQESHQEKSYKDVFMDGDILQQPPSSSLPFSPFSFELSITLHLRYVQITIF</sequence>
<keyword evidence="3" id="KW-1185">Reference proteome</keyword>
<reference evidence="2 3" key="1">
    <citation type="submission" date="2019-05" db="EMBL/GenBank/DDBJ databases">
        <title>Another draft genome of Portunus trituberculatus and its Hox gene families provides insights of decapod evolution.</title>
        <authorList>
            <person name="Jeong J.-H."/>
            <person name="Song I."/>
            <person name="Kim S."/>
            <person name="Choi T."/>
            <person name="Kim D."/>
            <person name="Ryu S."/>
            <person name="Kim W."/>
        </authorList>
    </citation>
    <scope>NUCLEOTIDE SEQUENCE [LARGE SCALE GENOMIC DNA]</scope>
    <source>
        <tissue evidence="2">Muscle</tissue>
    </source>
</reference>
<dbReference type="Proteomes" id="UP000324222">
    <property type="component" value="Unassembled WGS sequence"/>
</dbReference>
<accession>A0A5B7IHU1</accession>
<organism evidence="2 3">
    <name type="scientific">Portunus trituberculatus</name>
    <name type="common">Swimming crab</name>
    <name type="synonym">Neptunus trituberculatus</name>
    <dbReference type="NCBI Taxonomy" id="210409"/>
    <lineage>
        <taxon>Eukaryota</taxon>
        <taxon>Metazoa</taxon>
        <taxon>Ecdysozoa</taxon>
        <taxon>Arthropoda</taxon>
        <taxon>Crustacea</taxon>
        <taxon>Multicrustacea</taxon>
        <taxon>Malacostraca</taxon>
        <taxon>Eumalacostraca</taxon>
        <taxon>Eucarida</taxon>
        <taxon>Decapoda</taxon>
        <taxon>Pleocyemata</taxon>
        <taxon>Brachyura</taxon>
        <taxon>Eubrachyura</taxon>
        <taxon>Portunoidea</taxon>
        <taxon>Portunidae</taxon>
        <taxon>Portuninae</taxon>
        <taxon>Portunus</taxon>
    </lineage>
</organism>
<dbReference type="EMBL" id="VSRR010062341">
    <property type="protein sequence ID" value="MPC83382.1"/>
    <property type="molecule type" value="Genomic_DNA"/>
</dbReference>
<protein>
    <submittedName>
        <fullName evidence="2">Uncharacterized protein</fullName>
    </submittedName>
</protein>
<comment type="caution">
    <text evidence="2">The sequence shown here is derived from an EMBL/GenBank/DDBJ whole genome shotgun (WGS) entry which is preliminary data.</text>
</comment>
<dbReference type="AlphaFoldDB" id="A0A5B7IHU1"/>
<evidence type="ECO:0000313" key="2">
    <source>
        <dbReference type="EMBL" id="MPC83382.1"/>
    </source>
</evidence>
<evidence type="ECO:0000313" key="3">
    <source>
        <dbReference type="Proteomes" id="UP000324222"/>
    </source>
</evidence>
<proteinExistence type="predicted"/>
<gene>
    <name evidence="2" type="ORF">E2C01_078090</name>
</gene>
<evidence type="ECO:0000256" key="1">
    <source>
        <dbReference type="SAM" id="MobiDB-lite"/>
    </source>
</evidence>
<feature type="region of interest" description="Disordered" evidence="1">
    <location>
        <begin position="1"/>
        <end position="33"/>
    </location>
</feature>
<name>A0A5B7IHU1_PORTR</name>